<feature type="region of interest" description="Disordered" evidence="5">
    <location>
        <begin position="194"/>
        <end position="390"/>
    </location>
</feature>
<feature type="repeat" description="WD" evidence="4">
    <location>
        <begin position="800"/>
        <end position="839"/>
    </location>
</feature>
<evidence type="ECO:0000259" key="6">
    <source>
        <dbReference type="PROSITE" id="PS50181"/>
    </source>
</evidence>
<dbReference type="Gene3D" id="2.130.10.10">
    <property type="entry name" value="YVTN repeat-like/Quinoprotein amine dehydrogenase"/>
    <property type="match status" value="1"/>
</dbReference>
<dbReference type="SUPFAM" id="SSF50978">
    <property type="entry name" value="WD40 repeat-like"/>
    <property type="match status" value="1"/>
</dbReference>
<reference evidence="7 8" key="1">
    <citation type="submission" date="2015-07" db="EMBL/GenBank/DDBJ databases">
        <title>Comparative genomics of the Sigatoka disease complex on banana suggests a link between parallel evolutionary changes in Pseudocercospora fijiensis and Pseudocercospora eumusae and increased virulence on the banana host.</title>
        <authorList>
            <person name="Chang T.-C."/>
            <person name="Salvucci A."/>
            <person name="Crous P.W."/>
            <person name="Stergiopoulos I."/>
        </authorList>
    </citation>
    <scope>NUCLEOTIDE SEQUENCE [LARGE SCALE GENOMIC DNA]</scope>
    <source>
        <strain evidence="7 8">CBS 116634</strain>
    </source>
</reference>
<dbReference type="GO" id="GO:0043130">
    <property type="term" value="F:ubiquitin binding"/>
    <property type="evidence" value="ECO:0007669"/>
    <property type="project" value="TreeGrafter"/>
</dbReference>
<dbReference type="OrthoDB" id="190105at2759"/>
<dbReference type="EMBL" id="LFZO01000134">
    <property type="protein sequence ID" value="KXT12955.1"/>
    <property type="molecule type" value="Genomic_DNA"/>
</dbReference>
<dbReference type="PROSITE" id="PS50294">
    <property type="entry name" value="WD_REPEATS_REGION"/>
    <property type="match status" value="4"/>
</dbReference>
<evidence type="ECO:0000256" key="3">
    <source>
        <dbReference type="ARBA" id="ARBA00022737"/>
    </source>
</evidence>
<name>A0A139IE99_9PEZI</name>
<evidence type="ECO:0000313" key="8">
    <source>
        <dbReference type="Proteomes" id="UP000073492"/>
    </source>
</evidence>
<comment type="similarity">
    <text evidence="1">Belongs to the WD repeat MET30/SCONB/SCON-2 family.</text>
</comment>
<dbReference type="GO" id="GO:0043161">
    <property type="term" value="P:proteasome-mediated ubiquitin-dependent protein catabolic process"/>
    <property type="evidence" value="ECO:0007669"/>
    <property type="project" value="TreeGrafter"/>
</dbReference>
<dbReference type="STRING" id="113226.A0A139IE99"/>
<dbReference type="InterPro" id="IPR001680">
    <property type="entry name" value="WD40_rpt"/>
</dbReference>
<feature type="region of interest" description="Disordered" evidence="5">
    <location>
        <begin position="432"/>
        <end position="496"/>
    </location>
</feature>
<feature type="compositionally biased region" description="Basic residues" evidence="5">
    <location>
        <begin position="659"/>
        <end position="679"/>
    </location>
</feature>
<accession>A0A139IE99</accession>
<keyword evidence="8" id="KW-1185">Reference proteome</keyword>
<feature type="region of interest" description="Disordered" evidence="5">
    <location>
        <begin position="1"/>
        <end position="77"/>
    </location>
</feature>
<dbReference type="PANTHER" id="PTHR19849:SF1">
    <property type="entry name" value="F-BOX_WD REPEAT-CONTAINING PROTEIN 7"/>
    <property type="match status" value="1"/>
</dbReference>
<dbReference type="GO" id="GO:0010992">
    <property type="term" value="P:ubiquitin recycling"/>
    <property type="evidence" value="ECO:0007669"/>
    <property type="project" value="TreeGrafter"/>
</dbReference>
<evidence type="ECO:0000256" key="4">
    <source>
        <dbReference type="PROSITE-ProRule" id="PRU00221"/>
    </source>
</evidence>
<evidence type="ECO:0000256" key="2">
    <source>
        <dbReference type="ARBA" id="ARBA00022574"/>
    </source>
</evidence>
<feature type="repeat" description="WD" evidence="4">
    <location>
        <begin position="956"/>
        <end position="997"/>
    </location>
</feature>
<feature type="compositionally biased region" description="Polar residues" evidence="5">
    <location>
        <begin position="681"/>
        <end position="690"/>
    </location>
</feature>
<feature type="repeat" description="WD" evidence="4">
    <location>
        <begin position="998"/>
        <end position="1037"/>
    </location>
</feature>
<feature type="compositionally biased region" description="Basic residues" evidence="5">
    <location>
        <begin position="241"/>
        <end position="250"/>
    </location>
</feature>
<keyword evidence="2 4" id="KW-0853">WD repeat</keyword>
<dbReference type="InterPro" id="IPR020472">
    <property type="entry name" value="WD40_PAC1"/>
</dbReference>
<dbReference type="GO" id="GO:0005737">
    <property type="term" value="C:cytoplasm"/>
    <property type="evidence" value="ECO:0007669"/>
    <property type="project" value="TreeGrafter"/>
</dbReference>
<dbReference type="PANTHER" id="PTHR19849">
    <property type="entry name" value="PHOSPHOLIPASE A-2-ACTIVATING PROTEIN"/>
    <property type="match status" value="1"/>
</dbReference>
<protein>
    <recommendedName>
        <fullName evidence="6">F-box domain-containing protein</fullName>
    </recommendedName>
</protein>
<dbReference type="SMART" id="SM00320">
    <property type="entry name" value="WD40"/>
    <property type="match status" value="7"/>
</dbReference>
<dbReference type="InterPro" id="IPR015943">
    <property type="entry name" value="WD40/YVTN_repeat-like_dom_sf"/>
</dbReference>
<proteinExistence type="inferred from homology"/>
<dbReference type="InterPro" id="IPR036322">
    <property type="entry name" value="WD40_repeat_dom_sf"/>
</dbReference>
<organism evidence="7 8">
    <name type="scientific">Pseudocercospora musae</name>
    <dbReference type="NCBI Taxonomy" id="113226"/>
    <lineage>
        <taxon>Eukaryota</taxon>
        <taxon>Fungi</taxon>
        <taxon>Dikarya</taxon>
        <taxon>Ascomycota</taxon>
        <taxon>Pezizomycotina</taxon>
        <taxon>Dothideomycetes</taxon>
        <taxon>Dothideomycetidae</taxon>
        <taxon>Mycosphaerellales</taxon>
        <taxon>Mycosphaerellaceae</taxon>
        <taxon>Pseudocercospora</taxon>
    </lineage>
</organism>
<feature type="compositionally biased region" description="Polar residues" evidence="5">
    <location>
        <begin position="251"/>
        <end position="265"/>
    </location>
</feature>
<dbReference type="PROSITE" id="PS50181">
    <property type="entry name" value="FBOX"/>
    <property type="match status" value="1"/>
</dbReference>
<dbReference type="GO" id="GO:0005634">
    <property type="term" value="C:nucleus"/>
    <property type="evidence" value="ECO:0007669"/>
    <property type="project" value="TreeGrafter"/>
</dbReference>
<dbReference type="Gene3D" id="1.20.1280.50">
    <property type="match status" value="1"/>
</dbReference>
<dbReference type="PROSITE" id="PS50082">
    <property type="entry name" value="WD_REPEATS_2"/>
    <property type="match status" value="6"/>
</dbReference>
<sequence>MLTVDQPTTAGQHEPTTHLQRVPASASRAPSHTMEAAGRHIGLGLQPKHSHPNTSYPPEAILSTAPASPTDDNMPSHTHVDDTHTTTTTTVLPHSTMAQLSFGPATQQTVTTVTTTTTVSLPPLVMKPPRDLWERDPKQYPLAFSPTPQSIKRFCFHVNGKPTVFHESNDPEDTIREYSALQDRIHRNNGCIRQEERQDGYQTPSQHLSKKVSGIRASHGLKRTATPPSIAEAAELASLQRKTKKQRSSLHRTYSEMTEQPSLNERTAARSLHAHHNPSHPSPVTPDTDIMGGIPRTAADRRELGKHRAANRPSHSRVQELQDDSQDVLMSDNEPQDDEDDSQSLYEKRKSKKRSFAEHNTASSTSHRGGTSATPPITETDLEPVGREEEEIRRPLLQGLLTSSQQDASLPSPSLSPITAAANLASRQNAFDSSFGEHNDENASVVSGLDLDDDSKTQSTKSFESESSKKSRRQPPPPFKFTHGATQQPQAFPTGPTIMDIPTMVDAFDSMPESMQTYLMYQFLRRCAKPTLQMVANVVNPALKCDPFNILPPELGLNITRFLDAQSMCRAAQVSKRWRKLINSDEKAWKDLLERDGFVLPDGEIARAVREGWGWQHPGDDGYEKDLSRPLSASPDLAPESTMISDDELTASSTVTTRTTKKKSVVKPSSSKKAKRRPIHASSSITKPTATPNSKWLKLLSTAKGANAFAHAATQAVPHPSVGMDSLRNMHLFKSLYQRHYLIRKAWMDEESQPQHLAFRAHHRHVVTCLLFDSDKILTGSDDTKINVYDTKTGALRNRLEGHEGGVWALQYEGDTLVSGSTDRSVRVWDIKSGRCLQVFQGHTSTVRCLVILKPVQIDTEPDGTPVMMPKEPLIITGSRDSTLRVWKLPQPGDRQIYQAGPPANDRDNPYFLRTLTGHLNSVRAIAAHGDTLVSGSYDTTVRVWKISTGEVIHRLGGHAQKVYSVVLDHDRGRCISGSMDNLVKVWDLSSGACVFNLEGHTSLVGLLDLSHDRLVSAAADSTLRIWDPENGACKATLSAHTGAITCFQHDGQKVISGSDRTLKMWNVKNGDCVRDLLTDLSGVWQVRFDERRCVAAVQRNSLTYIEILDFGAARDGVPESQRVRRTVVDPRGREIEDVDVLSNHEDAAAVAA</sequence>
<dbReference type="SMART" id="SM00256">
    <property type="entry name" value="FBOX"/>
    <property type="match status" value="1"/>
</dbReference>
<evidence type="ECO:0000313" key="7">
    <source>
        <dbReference type="EMBL" id="KXT12955.1"/>
    </source>
</evidence>
<feature type="domain" description="F-box" evidence="6">
    <location>
        <begin position="545"/>
        <end position="592"/>
    </location>
</feature>
<dbReference type="AlphaFoldDB" id="A0A139IE99"/>
<keyword evidence="3" id="KW-0677">Repeat</keyword>
<feature type="repeat" description="WD" evidence="4">
    <location>
        <begin position="916"/>
        <end position="955"/>
    </location>
</feature>
<dbReference type="PROSITE" id="PS00678">
    <property type="entry name" value="WD_REPEATS_1"/>
    <property type="match status" value="2"/>
</dbReference>
<feature type="compositionally biased region" description="Polar residues" evidence="5">
    <location>
        <begin position="1"/>
        <end position="11"/>
    </location>
</feature>
<feature type="repeat" description="WD" evidence="4">
    <location>
        <begin position="1038"/>
        <end position="1076"/>
    </location>
</feature>
<dbReference type="SUPFAM" id="SSF81383">
    <property type="entry name" value="F-box domain"/>
    <property type="match status" value="1"/>
</dbReference>
<dbReference type="PRINTS" id="PR00320">
    <property type="entry name" value="GPROTEINBRPT"/>
</dbReference>
<feature type="compositionally biased region" description="Polar residues" evidence="5">
    <location>
        <begin position="358"/>
        <end position="377"/>
    </location>
</feature>
<evidence type="ECO:0000256" key="5">
    <source>
        <dbReference type="SAM" id="MobiDB-lite"/>
    </source>
</evidence>
<feature type="repeat" description="WD" evidence="4">
    <location>
        <begin position="870"/>
        <end position="889"/>
    </location>
</feature>
<feature type="region of interest" description="Disordered" evidence="5">
    <location>
        <begin position="620"/>
        <end position="690"/>
    </location>
</feature>
<feature type="compositionally biased region" description="Polar residues" evidence="5">
    <location>
        <begin position="65"/>
        <end position="76"/>
    </location>
</feature>
<dbReference type="CDD" id="cd22147">
    <property type="entry name" value="F-box_SpPof1-like"/>
    <property type="match status" value="1"/>
</dbReference>
<dbReference type="Pfam" id="PF12937">
    <property type="entry name" value="F-box-like"/>
    <property type="match status" value="1"/>
</dbReference>
<dbReference type="Pfam" id="PF00400">
    <property type="entry name" value="WD40"/>
    <property type="match status" value="7"/>
</dbReference>
<dbReference type="InterPro" id="IPR019775">
    <property type="entry name" value="WD40_repeat_CS"/>
</dbReference>
<dbReference type="InterPro" id="IPR001810">
    <property type="entry name" value="F-box_dom"/>
</dbReference>
<evidence type="ECO:0000256" key="1">
    <source>
        <dbReference type="ARBA" id="ARBA00007968"/>
    </source>
</evidence>
<dbReference type="Proteomes" id="UP000073492">
    <property type="component" value="Unassembled WGS sequence"/>
</dbReference>
<dbReference type="CDD" id="cd00200">
    <property type="entry name" value="WD40"/>
    <property type="match status" value="1"/>
</dbReference>
<comment type="caution">
    <text evidence="7">The sequence shown here is derived from an EMBL/GenBank/DDBJ whole genome shotgun (WGS) entry which is preliminary data.</text>
</comment>
<gene>
    <name evidence="7" type="ORF">AC579_4052</name>
</gene>
<dbReference type="InterPro" id="IPR036047">
    <property type="entry name" value="F-box-like_dom_sf"/>
</dbReference>